<dbReference type="EMBL" id="BMAV01007890">
    <property type="protein sequence ID" value="GFY51093.1"/>
    <property type="molecule type" value="Genomic_DNA"/>
</dbReference>
<comment type="caution">
    <text evidence="1">The sequence shown here is derived from an EMBL/GenBank/DDBJ whole genome shotgun (WGS) entry which is preliminary data.</text>
</comment>
<reference evidence="1" key="1">
    <citation type="submission" date="2020-08" db="EMBL/GenBank/DDBJ databases">
        <title>Multicomponent nature underlies the extraordinary mechanical properties of spider dragline silk.</title>
        <authorList>
            <person name="Kono N."/>
            <person name="Nakamura H."/>
            <person name="Mori M."/>
            <person name="Yoshida Y."/>
            <person name="Ohtoshi R."/>
            <person name="Malay A.D."/>
            <person name="Moran D.A.P."/>
            <person name="Tomita M."/>
            <person name="Numata K."/>
            <person name="Arakawa K."/>
        </authorList>
    </citation>
    <scope>NUCLEOTIDE SEQUENCE</scope>
</reference>
<evidence type="ECO:0000313" key="2">
    <source>
        <dbReference type="Proteomes" id="UP000886998"/>
    </source>
</evidence>
<sequence length="73" mass="8508">MTLSTLVDKQAFFGRVDEWCRHSMLMIWWLNQSDGIKFYQRQRFLKGIGSPFRGVARKQTCARDESPAPLSNV</sequence>
<gene>
    <name evidence="1" type="ORF">TNIN_45401</name>
</gene>
<organism evidence="1 2">
    <name type="scientific">Trichonephila inaurata madagascariensis</name>
    <dbReference type="NCBI Taxonomy" id="2747483"/>
    <lineage>
        <taxon>Eukaryota</taxon>
        <taxon>Metazoa</taxon>
        <taxon>Ecdysozoa</taxon>
        <taxon>Arthropoda</taxon>
        <taxon>Chelicerata</taxon>
        <taxon>Arachnida</taxon>
        <taxon>Araneae</taxon>
        <taxon>Araneomorphae</taxon>
        <taxon>Entelegynae</taxon>
        <taxon>Araneoidea</taxon>
        <taxon>Nephilidae</taxon>
        <taxon>Trichonephila</taxon>
        <taxon>Trichonephila inaurata</taxon>
    </lineage>
</organism>
<proteinExistence type="predicted"/>
<dbReference type="Proteomes" id="UP000886998">
    <property type="component" value="Unassembled WGS sequence"/>
</dbReference>
<dbReference type="AlphaFoldDB" id="A0A8X7C1V6"/>
<name>A0A8X7C1V6_9ARAC</name>
<protein>
    <submittedName>
        <fullName evidence="1">Uncharacterized protein</fullName>
    </submittedName>
</protein>
<accession>A0A8X7C1V6</accession>
<keyword evidence="2" id="KW-1185">Reference proteome</keyword>
<evidence type="ECO:0000313" key="1">
    <source>
        <dbReference type="EMBL" id="GFY51093.1"/>
    </source>
</evidence>